<evidence type="ECO:0000313" key="2">
    <source>
        <dbReference type="EMBL" id="GMA41326.1"/>
    </source>
</evidence>
<protein>
    <submittedName>
        <fullName evidence="2">Uncharacterized protein</fullName>
    </submittedName>
</protein>
<name>A0ABQ6IW87_9MICO</name>
<feature type="region of interest" description="Disordered" evidence="1">
    <location>
        <begin position="43"/>
        <end position="75"/>
    </location>
</feature>
<proteinExistence type="predicted"/>
<dbReference type="EMBL" id="BSUO01000001">
    <property type="protein sequence ID" value="GMA41326.1"/>
    <property type="molecule type" value="Genomic_DNA"/>
</dbReference>
<feature type="compositionally biased region" description="Low complexity" evidence="1">
    <location>
        <begin position="49"/>
        <end position="59"/>
    </location>
</feature>
<keyword evidence="3" id="KW-1185">Reference proteome</keyword>
<sequence>MTPVVKSNPQTSQNRLSSAFTAEQCSQTCVAAGASPVVVFGAPDGGVDTGTAGDAAGDTPAPPDPPDIGMPQTSQ</sequence>
<organism evidence="2 3">
    <name type="scientific">Mobilicoccus caccae</name>
    <dbReference type="NCBI Taxonomy" id="1859295"/>
    <lineage>
        <taxon>Bacteria</taxon>
        <taxon>Bacillati</taxon>
        <taxon>Actinomycetota</taxon>
        <taxon>Actinomycetes</taxon>
        <taxon>Micrococcales</taxon>
        <taxon>Dermatophilaceae</taxon>
        <taxon>Mobilicoccus</taxon>
    </lineage>
</organism>
<evidence type="ECO:0000256" key="1">
    <source>
        <dbReference type="SAM" id="MobiDB-lite"/>
    </source>
</evidence>
<accession>A0ABQ6IW87</accession>
<comment type="caution">
    <text evidence="2">The sequence shown here is derived from an EMBL/GenBank/DDBJ whole genome shotgun (WGS) entry which is preliminary data.</text>
</comment>
<evidence type="ECO:0000313" key="3">
    <source>
        <dbReference type="Proteomes" id="UP001157126"/>
    </source>
</evidence>
<gene>
    <name evidence="2" type="ORF">GCM10025883_33710</name>
</gene>
<dbReference type="Proteomes" id="UP001157126">
    <property type="component" value="Unassembled WGS sequence"/>
</dbReference>
<reference evidence="3" key="1">
    <citation type="journal article" date="2019" name="Int. J. Syst. Evol. Microbiol.">
        <title>The Global Catalogue of Microorganisms (GCM) 10K type strain sequencing project: providing services to taxonomists for standard genome sequencing and annotation.</title>
        <authorList>
            <consortium name="The Broad Institute Genomics Platform"/>
            <consortium name="The Broad Institute Genome Sequencing Center for Infectious Disease"/>
            <person name="Wu L."/>
            <person name="Ma J."/>
        </authorList>
    </citation>
    <scope>NUCLEOTIDE SEQUENCE [LARGE SCALE GENOMIC DNA]</scope>
    <source>
        <strain evidence="3">NBRC 113072</strain>
    </source>
</reference>